<keyword evidence="4" id="KW-0808">Transferase</keyword>
<name>A0ABN2T8C6_9MICO</name>
<evidence type="ECO:0000256" key="1">
    <source>
        <dbReference type="SAM" id="Phobius"/>
    </source>
</evidence>
<dbReference type="Proteomes" id="UP001500755">
    <property type="component" value="Unassembled WGS sequence"/>
</dbReference>
<dbReference type="Pfam" id="PF01757">
    <property type="entry name" value="Acyl_transf_3"/>
    <property type="match status" value="1"/>
</dbReference>
<dbReference type="PANTHER" id="PTHR23028:SF53">
    <property type="entry name" value="ACYL_TRANSF_3 DOMAIN-CONTAINING PROTEIN"/>
    <property type="match status" value="1"/>
</dbReference>
<evidence type="ECO:0000313" key="4">
    <source>
        <dbReference type="EMBL" id="GAA2000657.1"/>
    </source>
</evidence>
<dbReference type="EMBL" id="BAAANO010000005">
    <property type="protein sequence ID" value="GAA2000657.1"/>
    <property type="molecule type" value="Genomic_DNA"/>
</dbReference>
<feature type="domain" description="Acyltransferase 3" evidence="2">
    <location>
        <begin position="2"/>
        <end position="346"/>
    </location>
</feature>
<dbReference type="Pfam" id="PF19040">
    <property type="entry name" value="SGNH"/>
    <property type="match status" value="1"/>
</dbReference>
<dbReference type="InterPro" id="IPR002656">
    <property type="entry name" value="Acyl_transf_3_dom"/>
</dbReference>
<organism evidence="4 5">
    <name type="scientific">Brevibacterium samyangense</name>
    <dbReference type="NCBI Taxonomy" id="366888"/>
    <lineage>
        <taxon>Bacteria</taxon>
        <taxon>Bacillati</taxon>
        <taxon>Actinomycetota</taxon>
        <taxon>Actinomycetes</taxon>
        <taxon>Micrococcales</taxon>
        <taxon>Brevibacteriaceae</taxon>
        <taxon>Brevibacterium</taxon>
    </lineage>
</organism>
<gene>
    <name evidence="4" type="ORF">GCM10009755_05660</name>
</gene>
<dbReference type="GO" id="GO:0016746">
    <property type="term" value="F:acyltransferase activity"/>
    <property type="evidence" value="ECO:0007669"/>
    <property type="project" value="UniProtKB-KW"/>
</dbReference>
<keyword evidence="4" id="KW-0012">Acyltransferase</keyword>
<proteinExistence type="predicted"/>
<feature type="transmembrane region" description="Helical" evidence="1">
    <location>
        <begin position="20"/>
        <end position="44"/>
    </location>
</feature>
<feature type="transmembrane region" description="Helical" evidence="1">
    <location>
        <begin position="304"/>
        <end position="322"/>
    </location>
</feature>
<feature type="transmembrane region" description="Helical" evidence="1">
    <location>
        <begin position="370"/>
        <end position="389"/>
    </location>
</feature>
<evidence type="ECO:0000259" key="3">
    <source>
        <dbReference type="Pfam" id="PF19040"/>
    </source>
</evidence>
<keyword evidence="1" id="KW-0472">Membrane</keyword>
<comment type="caution">
    <text evidence="4">The sequence shown here is derived from an EMBL/GenBank/DDBJ whole genome shotgun (WGS) entry which is preliminary data.</text>
</comment>
<accession>A0ABN2T8C6</accession>
<feature type="transmembrane region" description="Helical" evidence="1">
    <location>
        <begin position="265"/>
        <end position="283"/>
    </location>
</feature>
<feature type="domain" description="SGNH" evidence="3">
    <location>
        <begin position="461"/>
        <end position="683"/>
    </location>
</feature>
<dbReference type="PANTHER" id="PTHR23028">
    <property type="entry name" value="ACETYLTRANSFERASE"/>
    <property type="match status" value="1"/>
</dbReference>
<feature type="transmembrane region" description="Helical" evidence="1">
    <location>
        <begin position="176"/>
        <end position="195"/>
    </location>
</feature>
<dbReference type="InterPro" id="IPR043968">
    <property type="entry name" value="SGNH"/>
</dbReference>
<keyword evidence="5" id="KW-1185">Reference proteome</keyword>
<keyword evidence="1" id="KW-1133">Transmembrane helix</keyword>
<evidence type="ECO:0000313" key="5">
    <source>
        <dbReference type="Proteomes" id="UP001500755"/>
    </source>
</evidence>
<sequence length="689" mass="75193">MLRAIAVLTVVIYHINPDWLPGGFVGVDVFFVISGYLITSHMLGEIEKTGKLSLLTFWSNRARRILPAATVAIIAVGISATWFLPSTQWESVAQQGIASALYVQNFALAAKSVDYLTQEAADTPFQHFWSLSVEEQFYVFWPLLAILALVIARWVSKRTHRRAGGLGQDAPYAPAVFRETSFVVFAVVVAASFVYSVAEVNAGDPTAYFITPTRVWELGVGGMLACVLGDPRGLPVVRKVLALAGVGAILAASFMYTGATPFPGTAALLPVLGCVAVIVAGRTSGLGSLHPIVDWRPTQMVGNWSYSLYLWHFPVITYYVAVVGHHPGFFFGLCVLAISLVFSIASYYLVENPVRKNVTLRDRRWMTVGAALTAMAVACAFCFIPQAVYDRHLAVQEERTQQLLAADVDGMGAGSIDGNSFETFIPGYEDIIVPVPAEARDDVPQWDSCEGMGAADARSESTPECVEANPDGEKTLVVVGDSHAHQWLPTLKAAVEGTEWKLVTFMHDSCPFSLEPRALHEDPEFPCVEPNEKTLDRILEMQPEKVLMTNLAVDDLAPDSDEEPRGTQGFVDVMEPMVDEGIDVVALRDTPTPVDEENVPDCVSANLYDLAECAIPRAESREFTDANAALEAAAERVEGVRFESLTDEFCTETECPAVIGNVLVYRDQNHISATYARTLVEPLAEMLEL</sequence>
<feature type="transmembrane region" description="Helical" evidence="1">
    <location>
        <begin position="207"/>
        <end position="228"/>
    </location>
</feature>
<dbReference type="InterPro" id="IPR050879">
    <property type="entry name" value="Acyltransferase_3"/>
</dbReference>
<keyword evidence="1" id="KW-0812">Transmembrane</keyword>
<feature type="transmembrane region" description="Helical" evidence="1">
    <location>
        <begin position="240"/>
        <end position="259"/>
    </location>
</feature>
<protein>
    <submittedName>
        <fullName evidence="4">Acyltransferase family protein</fullName>
    </submittedName>
</protein>
<feature type="transmembrane region" description="Helical" evidence="1">
    <location>
        <begin position="328"/>
        <end position="350"/>
    </location>
</feature>
<reference evidence="4 5" key="1">
    <citation type="journal article" date="2019" name="Int. J. Syst. Evol. Microbiol.">
        <title>The Global Catalogue of Microorganisms (GCM) 10K type strain sequencing project: providing services to taxonomists for standard genome sequencing and annotation.</title>
        <authorList>
            <consortium name="The Broad Institute Genomics Platform"/>
            <consortium name="The Broad Institute Genome Sequencing Center for Infectious Disease"/>
            <person name="Wu L."/>
            <person name="Ma J."/>
        </authorList>
    </citation>
    <scope>NUCLEOTIDE SEQUENCE [LARGE SCALE GENOMIC DNA]</scope>
    <source>
        <strain evidence="4 5">JCM 14546</strain>
    </source>
</reference>
<evidence type="ECO:0000259" key="2">
    <source>
        <dbReference type="Pfam" id="PF01757"/>
    </source>
</evidence>
<feature type="transmembrane region" description="Helical" evidence="1">
    <location>
        <begin position="65"/>
        <end position="84"/>
    </location>
</feature>
<feature type="transmembrane region" description="Helical" evidence="1">
    <location>
        <begin position="137"/>
        <end position="155"/>
    </location>
</feature>